<keyword evidence="1" id="KW-0175">Coiled coil</keyword>
<dbReference type="Pfam" id="PF25881">
    <property type="entry name" value="HH_YBHG"/>
    <property type="match status" value="1"/>
</dbReference>
<dbReference type="RefSeq" id="WP_146591945.1">
    <property type="nucleotide sequence ID" value="NZ_SJPO01000020.1"/>
</dbReference>
<dbReference type="InterPro" id="IPR059052">
    <property type="entry name" value="HH_YbhG-like"/>
</dbReference>
<feature type="coiled-coil region" evidence="1">
    <location>
        <begin position="131"/>
        <end position="158"/>
    </location>
</feature>
<sequence>MAPRLLAAVLVVAALGGLIAYSQLTSEPDHVSGFVEAEDVRLGSRVGGRVAEVLVEEGDRVTKGQLLVRLEPYDLKEQRAAAAADLAARQAEFDKLTAGLRPEEVAQAAARVDRLSAYLKKLRTGPRPQEIGAARARLAQAEAELRLTDRNLKRIEAIAERGAATQEELDTAVEQQTAANNQARVRQQELELLEIGTREEEIQEAEAQLTEANEALALAQQGFRDEEIAQAKAARDAAQASLEAIDRRLEELKVFSPVDGVVEALDLEPGDLTSPGAPFMSVLDTSKYWVRAYVPQRRMDLAVGQHLRVTVDSLPDDSFDAELIFVARQAEFTPGNVQTPEDRAKLVYRIKALLPGDHKRLRPGVTADVWLDKNNEE</sequence>
<dbReference type="Proteomes" id="UP000318478">
    <property type="component" value="Unassembled WGS sequence"/>
</dbReference>
<evidence type="ECO:0000313" key="3">
    <source>
        <dbReference type="EMBL" id="TWT65172.1"/>
    </source>
</evidence>
<evidence type="ECO:0000313" key="4">
    <source>
        <dbReference type="Proteomes" id="UP000318478"/>
    </source>
</evidence>
<feature type="domain" description="YbhG-like alpha-helical hairpin" evidence="2">
    <location>
        <begin position="119"/>
        <end position="219"/>
    </location>
</feature>
<dbReference type="AlphaFoldDB" id="A0A5C5XU96"/>
<dbReference type="Gene3D" id="2.40.30.170">
    <property type="match status" value="1"/>
</dbReference>
<dbReference type="PRINTS" id="PR01490">
    <property type="entry name" value="RTXTOXIND"/>
</dbReference>
<dbReference type="PANTHER" id="PTHR30438">
    <property type="entry name" value="36 KDA ANTIGEN-RELATED"/>
    <property type="match status" value="1"/>
</dbReference>
<dbReference type="Gene3D" id="1.10.287.470">
    <property type="entry name" value="Helix hairpin bin"/>
    <property type="match status" value="1"/>
</dbReference>
<protein>
    <submittedName>
        <fullName evidence="3">Multidrug export protein EmrA</fullName>
    </submittedName>
</protein>
<name>A0A5C5XU96_9BACT</name>
<reference evidence="3 4" key="1">
    <citation type="submission" date="2019-02" db="EMBL/GenBank/DDBJ databases">
        <title>Deep-cultivation of Planctomycetes and their phenomic and genomic characterization uncovers novel biology.</title>
        <authorList>
            <person name="Wiegand S."/>
            <person name="Jogler M."/>
            <person name="Boedeker C."/>
            <person name="Pinto D."/>
            <person name="Vollmers J."/>
            <person name="Rivas-Marin E."/>
            <person name="Kohn T."/>
            <person name="Peeters S.H."/>
            <person name="Heuer A."/>
            <person name="Rast P."/>
            <person name="Oberbeckmann S."/>
            <person name="Bunk B."/>
            <person name="Jeske O."/>
            <person name="Meyerdierks A."/>
            <person name="Storesund J.E."/>
            <person name="Kallscheuer N."/>
            <person name="Luecker S."/>
            <person name="Lage O.M."/>
            <person name="Pohl T."/>
            <person name="Merkel B.J."/>
            <person name="Hornburger P."/>
            <person name="Mueller R.-W."/>
            <person name="Bruemmer F."/>
            <person name="Labrenz M."/>
            <person name="Spormann A.M."/>
            <person name="Op Den Camp H."/>
            <person name="Overmann J."/>
            <person name="Amann R."/>
            <person name="Jetten M.S.M."/>
            <person name="Mascher T."/>
            <person name="Medema M.H."/>
            <person name="Devos D.P."/>
            <person name="Kaster A.-K."/>
            <person name="Ovreas L."/>
            <person name="Rohde M."/>
            <person name="Galperin M.Y."/>
            <person name="Jogler C."/>
        </authorList>
    </citation>
    <scope>NUCLEOTIDE SEQUENCE [LARGE SCALE GENOMIC DNA]</scope>
    <source>
        <strain evidence="3 4">Pla123a</strain>
    </source>
</reference>
<dbReference type="Gene3D" id="2.40.50.100">
    <property type="match status" value="1"/>
</dbReference>
<dbReference type="PANTHER" id="PTHR30438:SF2">
    <property type="entry name" value="MEMBRANE PROTEIN"/>
    <property type="match status" value="1"/>
</dbReference>
<evidence type="ECO:0000259" key="2">
    <source>
        <dbReference type="Pfam" id="PF25881"/>
    </source>
</evidence>
<feature type="coiled-coil region" evidence="1">
    <location>
        <begin position="195"/>
        <end position="248"/>
    </location>
</feature>
<evidence type="ECO:0000256" key="1">
    <source>
        <dbReference type="SAM" id="Coils"/>
    </source>
</evidence>
<accession>A0A5C5XU96</accession>
<proteinExistence type="predicted"/>
<dbReference type="EMBL" id="SJPO01000020">
    <property type="protein sequence ID" value="TWT65172.1"/>
    <property type="molecule type" value="Genomic_DNA"/>
</dbReference>
<dbReference type="GO" id="GO:0005886">
    <property type="term" value="C:plasma membrane"/>
    <property type="evidence" value="ECO:0007669"/>
    <property type="project" value="TreeGrafter"/>
</dbReference>
<dbReference type="OrthoDB" id="9778236at2"/>
<organism evidence="3 4">
    <name type="scientific">Posidoniimonas polymericola</name>
    <dbReference type="NCBI Taxonomy" id="2528002"/>
    <lineage>
        <taxon>Bacteria</taxon>
        <taxon>Pseudomonadati</taxon>
        <taxon>Planctomycetota</taxon>
        <taxon>Planctomycetia</taxon>
        <taxon>Pirellulales</taxon>
        <taxon>Lacipirellulaceae</taxon>
        <taxon>Posidoniimonas</taxon>
    </lineage>
</organism>
<comment type="caution">
    <text evidence="3">The sequence shown here is derived from an EMBL/GenBank/DDBJ whole genome shotgun (WGS) entry which is preliminary data.</text>
</comment>
<keyword evidence="4" id="KW-1185">Reference proteome</keyword>
<dbReference type="SUPFAM" id="SSF111369">
    <property type="entry name" value="HlyD-like secretion proteins"/>
    <property type="match status" value="2"/>
</dbReference>
<gene>
    <name evidence="3" type="primary">emrA</name>
    <name evidence="3" type="ORF">Pla123a_49180</name>
</gene>